<feature type="binding site" evidence="7">
    <location>
        <position position="22"/>
    </location>
    <ligand>
        <name>substrate</name>
    </ligand>
</feature>
<dbReference type="InterPro" id="IPR006384">
    <property type="entry name" value="HAD_hydro_PyrdxlP_Pase-like"/>
</dbReference>
<evidence type="ECO:0000313" key="10">
    <source>
        <dbReference type="Proteomes" id="UP001347796"/>
    </source>
</evidence>
<keyword evidence="10" id="KW-1185">Reference proteome</keyword>
<feature type="binding site" evidence="8">
    <location>
        <position position="181"/>
    </location>
    <ligand>
        <name>Mg(2+)</name>
        <dbReference type="ChEBI" id="CHEBI:18420"/>
    </ligand>
</feature>
<dbReference type="InterPro" id="IPR023214">
    <property type="entry name" value="HAD_sf"/>
</dbReference>
<protein>
    <submittedName>
        <fullName evidence="9">Uncharacterized protein</fullName>
    </submittedName>
</protein>
<evidence type="ECO:0000256" key="3">
    <source>
        <dbReference type="ARBA" id="ARBA00022723"/>
    </source>
</evidence>
<evidence type="ECO:0000256" key="4">
    <source>
        <dbReference type="ARBA" id="ARBA00022801"/>
    </source>
</evidence>
<dbReference type="PANTHER" id="PTHR20889">
    <property type="entry name" value="PHOSPHATASE, ORPHAN 1, 2"/>
    <property type="match status" value="1"/>
</dbReference>
<comment type="caution">
    <text evidence="9">The sequence shown here is derived from an EMBL/GenBank/DDBJ whole genome shotgun (WGS) entry which is preliminary data.</text>
</comment>
<evidence type="ECO:0000256" key="5">
    <source>
        <dbReference type="ARBA" id="ARBA00022842"/>
    </source>
</evidence>
<feature type="binding site" evidence="7">
    <location>
        <position position="100"/>
    </location>
    <ligand>
        <name>substrate</name>
    </ligand>
</feature>
<dbReference type="PANTHER" id="PTHR20889:SF12">
    <property type="entry name" value="LP01149P"/>
    <property type="match status" value="1"/>
</dbReference>
<feature type="binding site" evidence="8">
    <location>
        <position position="13"/>
    </location>
    <ligand>
        <name>Mg(2+)</name>
        <dbReference type="ChEBI" id="CHEBI:18420"/>
    </ligand>
</feature>
<keyword evidence="5 8" id="KW-0460">Magnesium</keyword>
<reference evidence="9 10" key="1">
    <citation type="submission" date="2024-01" db="EMBL/GenBank/DDBJ databases">
        <title>The genome of the rayed Mediterranean limpet Patella caerulea (Linnaeus, 1758).</title>
        <authorList>
            <person name="Anh-Thu Weber A."/>
            <person name="Halstead-Nussloch G."/>
        </authorList>
    </citation>
    <scope>NUCLEOTIDE SEQUENCE [LARGE SCALE GENOMIC DNA]</scope>
    <source>
        <strain evidence="9">AATW-2023a</strain>
        <tissue evidence="9">Whole specimen</tissue>
    </source>
</reference>
<evidence type="ECO:0000256" key="2">
    <source>
        <dbReference type="ARBA" id="ARBA00008541"/>
    </source>
</evidence>
<proteinExistence type="inferred from homology"/>
<sequence>MATDKILLAFDFDHTIIDDNSDIHVIKLAPNGKLPQSIQDQYDDNGWTEYMGTIFKYLFENGINQEDIRTCMHEIQLTDGFEELFEQAKSDRFESIIISDSNSIFIQFILEKLNLCEVFSEVFTNPAVFDDNGCLTIKHYHTQDYCQLSTINLCKGRILQDFIEMRKKEGIVYSHVVYVGDGSNDLCPGLKLENQDFLCPRKGFSLWKKLNKKKNVQPEIITMKAGVVDWENGRDIKKLLDTL</sequence>
<feature type="active site" description="Nucleophile" evidence="6">
    <location>
        <position position="11"/>
    </location>
</feature>
<evidence type="ECO:0000256" key="6">
    <source>
        <dbReference type="PIRSR" id="PIRSR031051-1"/>
    </source>
</evidence>
<feature type="binding site" evidence="8">
    <location>
        <position position="11"/>
    </location>
    <ligand>
        <name>Mg(2+)</name>
        <dbReference type="ChEBI" id="CHEBI:18420"/>
    </ligand>
</feature>
<dbReference type="AlphaFoldDB" id="A0AAN8G713"/>
<comment type="similarity">
    <text evidence="2">Belongs to the HAD-like hydrolase superfamily. PHOSPHO family.</text>
</comment>
<dbReference type="Gene3D" id="3.40.50.1000">
    <property type="entry name" value="HAD superfamily/HAD-like"/>
    <property type="match status" value="1"/>
</dbReference>
<evidence type="ECO:0000313" key="9">
    <source>
        <dbReference type="EMBL" id="KAK6166708.1"/>
    </source>
</evidence>
<evidence type="ECO:0000256" key="7">
    <source>
        <dbReference type="PIRSR" id="PIRSR031051-2"/>
    </source>
</evidence>
<dbReference type="EMBL" id="JAZGQO010000021">
    <property type="protein sequence ID" value="KAK6166708.1"/>
    <property type="molecule type" value="Genomic_DNA"/>
</dbReference>
<dbReference type="InterPro" id="IPR016965">
    <property type="entry name" value="Pase_PHOSPHO-typ"/>
</dbReference>
<dbReference type="InterPro" id="IPR036412">
    <property type="entry name" value="HAD-like_sf"/>
</dbReference>
<dbReference type="SUPFAM" id="SSF56784">
    <property type="entry name" value="HAD-like"/>
    <property type="match status" value="1"/>
</dbReference>
<organism evidence="9 10">
    <name type="scientific">Patella caerulea</name>
    <name type="common">Rayed Mediterranean limpet</name>
    <dbReference type="NCBI Taxonomy" id="87958"/>
    <lineage>
        <taxon>Eukaryota</taxon>
        <taxon>Metazoa</taxon>
        <taxon>Spiralia</taxon>
        <taxon>Lophotrochozoa</taxon>
        <taxon>Mollusca</taxon>
        <taxon>Gastropoda</taxon>
        <taxon>Patellogastropoda</taxon>
        <taxon>Patelloidea</taxon>
        <taxon>Patellidae</taxon>
        <taxon>Patella</taxon>
    </lineage>
</organism>
<dbReference type="NCBIfam" id="TIGR01489">
    <property type="entry name" value="DKMTPPase-SF"/>
    <property type="match status" value="1"/>
</dbReference>
<dbReference type="GO" id="GO:0016791">
    <property type="term" value="F:phosphatase activity"/>
    <property type="evidence" value="ECO:0007669"/>
    <property type="project" value="InterPro"/>
</dbReference>
<keyword evidence="4" id="KW-0378">Hydrolase</keyword>
<dbReference type="PIRSF" id="PIRSF031051">
    <property type="entry name" value="PyrdxlP_Pase_PHOSPHO2"/>
    <property type="match status" value="1"/>
</dbReference>
<dbReference type="NCBIfam" id="TIGR01488">
    <property type="entry name" value="HAD-SF-IB"/>
    <property type="match status" value="1"/>
</dbReference>
<gene>
    <name evidence="9" type="ORF">SNE40_023342</name>
</gene>
<feature type="active site" description="Proton donor" evidence="6">
    <location>
        <position position="13"/>
    </location>
</feature>
<comment type="cofactor">
    <cofactor evidence="1 8">
        <name>Mg(2+)</name>
        <dbReference type="ChEBI" id="CHEBI:18420"/>
    </cofactor>
</comment>
<name>A0AAN8G713_PATCE</name>
<evidence type="ECO:0000256" key="8">
    <source>
        <dbReference type="PIRSR" id="PIRSR031051-3"/>
    </source>
</evidence>
<dbReference type="Proteomes" id="UP001347796">
    <property type="component" value="Unassembled WGS sequence"/>
</dbReference>
<dbReference type="Pfam" id="PF06888">
    <property type="entry name" value="Put_Phosphatase"/>
    <property type="match status" value="1"/>
</dbReference>
<keyword evidence="3 8" id="KW-0479">Metal-binding</keyword>
<accession>A0AAN8G713</accession>
<dbReference type="GO" id="GO:0046872">
    <property type="term" value="F:metal ion binding"/>
    <property type="evidence" value="ECO:0007669"/>
    <property type="project" value="UniProtKB-KW"/>
</dbReference>
<evidence type="ECO:0000256" key="1">
    <source>
        <dbReference type="ARBA" id="ARBA00001946"/>
    </source>
</evidence>